<keyword evidence="4" id="KW-1185">Reference proteome</keyword>
<dbReference type="Pfam" id="PF00614">
    <property type="entry name" value="PLDc"/>
    <property type="match status" value="2"/>
</dbReference>
<evidence type="ECO:0000256" key="1">
    <source>
        <dbReference type="ARBA" id="ARBA00008664"/>
    </source>
</evidence>
<dbReference type="InterPro" id="IPR050874">
    <property type="entry name" value="Diverse_PLD-related"/>
</dbReference>
<gene>
    <name evidence="3" type="ORF">PoB_005400800</name>
</gene>
<accession>A0AAV4C6L7</accession>
<comment type="caution">
    <text evidence="3">The sequence shown here is derived from an EMBL/GenBank/DDBJ whole genome shotgun (WGS) entry which is preliminary data.</text>
</comment>
<dbReference type="SMART" id="SM00155">
    <property type="entry name" value="PLDc"/>
    <property type="match status" value="2"/>
</dbReference>
<evidence type="ECO:0000259" key="2">
    <source>
        <dbReference type="PROSITE" id="PS50035"/>
    </source>
</evidence>
<dbReference type="PANTHER" id="PTHR10185">
    <property type="entry name" value="PHOSPHOLIPASE D - RELATED"/>
    <property type="match status" value="1"/>
</dbReference>
<dbReference type="Pfam" id="PF13918">
    <property type="entry name" value="PLDc_3"/>
    <property type="match status" value="1"/>
</dbReference>
<name>A0AAV4C6L7_9GAST</name>
<dbReference type="CDD" id="cd09107">
    <property type="entry name" value="PLDc_vPLD3_4_5_like_2"/>
    <property type="match status" value="1"/>
</dbReference>
<dbReference type="AlphaFoldDB" id="A0AAV4C6L7"/>
<evidence type="ECO:0000313" key="3">
    <source>
        <dbReference type="EMBL" id="GFO27503.1"/>
    </source>
</evidence>
<dbReference type="SUPFAM" id="SSF56024">
    <property type="entry name" value="Phospholipase D/nuclease"/>
    <property type="match status" value="2"/>
</dbReference>
<dbReference type="PANTHER" id="PTHR10185:SF17">
    <property type="entry name" value="GM01519P-RELATED"/>
    <property type="match status" value="1"/>
</dbReference>
<dbReference type="PROSITE" id="PS50035">
    <property type="entry name" value="PLD"/>
    <property type="match status" value="2"/>
</dbReference>
<dbReference type="GO" id="GO:0003824">
    <property type="term" value="F:catalytic activity"/>
    <property type="evidence" value="ECO:0007669"/>
    <property type="project" value="InterPro"/>
</dbReference>
<dbReference type="InterPro" id="IPR032803">
    <property type="entry name" value="PLDc_3"/>
</dbReference>
<dbReference type="Gene3D" id="3.30.870.10">
    <property type="entry name" value="Endonuclease Chain A"/>
    <property type="match status" value="2"/>
</dbReference>
<sequence>MLFDAKDLDSCVAELSFNMTMQPPTWQKAQRNGLSLQGEDIFKSLYALAKSGHVSMKIVQNNTNVETELLQSVGVEVGTPDFQHLLHAGILHTKMWVADNTHLYIGSGNFDWRSYTQTLETGVLIEDCPCLGEDAAKIFEVYWYLRKPDSKIPESWPSNLSTSINVSNPIEISYNGTKGQVFISSSPPAFSPMGRTGDIDAIVHVIRSAKEFIYISVMDYLPQIIYSHPQDYWPVIDDELRKAAFNSGVKVYLLASHWKHTIIDMYAFLRSLDQLHTTKLHTVDIYVKLFTVPADESQEKIPYARVNHNKYMVTDQHAYIGTSNWSGDYFKYTAGVGFILKQDDKKDSNLRQQLVQLFLRDWNSKYSESIYFY</sequence>
<evidence type="ECO:0000313" key="4">
    <source>
        <dbReference type="Proteomes" id="UP000735302"/>
    </source>
</evidence>
<organism evidence="3 4">
    <name type="scientific">Plakobranchus ocellatus</name>
    <dbReference type="NCBI Taxonomy" id="259542"/>
    <lineage>
        <taxon>Eukaryota</taxon>
        <taxon>Metazoa</taxon>
        <taxon>Spiralia</taxon>
        <taxon>Lophotrochozoa</taxon>
        <taxon>Mollusca</taxon>
        <taxon>Gastropoda</taxon>
        <taxon>Heterobranchia</taxon>
        <taxon>Euthyneura</taxon>
        <taxon>Panpulmonata</taxon>
        <taxon>Sacoglossa</taxon>
        <taxon>Placobranchoidea</taxon>
        <taxon>Plakobranchidae</taxon>
        <taxon>Plakobranchus</taxon>
    </lineage>
</organism>
<proteinExistence type="inferred from homology"/>
<protein>
    <submittedName>
        <fullName evidence="3">Phospholipase d3</fullName>
    </submittedName>
</protein>
<reference evidence="3 4" key="1">
    <citation type="journal article" date="2021" name="Elife">
        <title>Chloroplast acquisition without the gene transfer in kleptoplastic sea slugs, Plakobranchus ocellatus.</title>
        <authorList>
            <person name="Maeda T."/>
            <person name="Takahashi S."/>
            <person name="Yoshida T."/>
            <person name="Shimamura S."/>
            <person name="Takaki Y."/>
            <person name="Nagai Y."/>
            <person name="Toyoda A."/>
            <person name="Suzuki Y."/>
            <person name="Arimoto A."/>
            <person name="Ishii H."/>
            <person name="Satoh N."/>
            <person name="Nishiyama T."/>
            <person name="Hasebe M."/>
            <person name="Maruyama T."/>
            <person name="Minagawa J."/>
            <person name="Obokata J."/>
            <person name="Shigenobu S."/>
        </authorList>
    </citation>
    <scope>NUCLEOTIDE SEQUENCE [LARGE SCALE GENOMIC DNA]</scope>
</reference>
<dbReference type="EMBL" id="BLXT01005922">
    <property type="protein sequence ID" value="GFO27503.1"/>
    <property type="molecule type" value="Genomic_DNA"/>
</dbReference>
<dbReference type="Proteomes" id="UP000735302">
    <property type="component" value="Unassembled WGS sequence"/>
</dbReference>
<feature type="domain" description="PLD phosphodiesterase" evidence="2">
    <location>
        <begin position="303"/>
        <end position="329"/>
    </location>
</feature>
<dbReference type="InterPro" id="IPR001736">
    <property type="entry name" value="PLipase_D/transphosphatidylase"/>
</dbReference>
<comment type="similarity">
    <text evidence="1">Belongs to the phospholipase D family.</text>
</comment>
<feature type="domain" description="PLD phosphodiesterase" evidence="2">
    <location>
        <begin position="87"/>
        <end position="114"/>
    </location>
</feature>